<evidence type="ECO:0000313" key="2">
    <source>
        <dbReference type="Proteomes" id="UP000521943"/>
    </source>
</evidence>
<reference evidence="1 2" key="1">
    <citation type="submission" date="2020-07" db="EMBL/GenBank/DDBJ databases">
        <title>Comparative genomics of pyrophilous fungi reveals a link between fire events and developmental genes.</title>
        <authorList>
            <consortium name="DOE Joint Genome Institute"/>
            <person name="Steindorff A.S."/>
            <person name="Carver A."/>
            <person name="Calhoun S."/>
            <person name="Stillman K."/>
            <person name="Liu H."/>
            <person name="Lipzen A."/>
            <person name="Pangilinan J."/>
            <person name="Labutti K."/>
            <person name="Bruns T.D."/>
            <person name="Grigoriev I.V."/>
        </authorList>
    </citation>
    <scope>NUCLEOTIDE SEQUENCE [LARGE SCALE GENOMIC DNA]</scope>
    <source>
        <strain evidence="1 2">CBS 144469</strain>
    </source>
</reference>
<dbReference type="Proteomes" id="UP000521943">
    <property type="component" value="Unassembled WGS sequence"/>
</dbReference>
<protein>
    <submittedName>
        <fullName evidence="1">Uncharacterized protein</fullName>
    </submittedName>
</protein>
<dbReference type="EMBL" id="JACGCI010000124">
    <property type="protein sequence ID" value="KAF6744290.1"/>
    <property type="molecule type" value="Genomic_DNA"/>
</dbReference>
<dbReference type="OrthoDB" id="2720314at2759"/>
<sequence>MSSGPQNFRASLPVEPPSWDCLQRFNIQFNGLLHLKSPDEISEPVAASRNLGSDKQWSDGMMHQHISFLSNNFTSKRIFSRAVIDTFMFRATVMIPPPDKLVVVSEDITPMDINPGGINYTAIVGNPNVAELHLQLHPMLDERQGDIITSAFFVAMKNAPVAEQLYYVVLELIARAKSMGKFHIRGALTSGTKWTFVAVDLNPNNDGAEYWVSEEIEFFSSPLIPGASDTDPLLRVREPSLIAAILSTWVQQSFQEFREDQWFTHYTFMRRGGE</sequence>
<name>A0A8H6LVK9_9AGAR</name>
<comment type="caution">
    <text evidence="1">The sequence shown here is derived from an EMBL/GenBank/DDBJ whole genome shotgun (WGS) entry which is preliminary data.</text>
</comment>
<gene>
    <name evidence="1" type="ORF">DFP72DRAFT_1078836</name>
</gene>
<keyword evidence="2" id="KW-1185">Reference proteome</keyword>
<dbReference type="AlphaFoldDB" id="A0A8H6LVK9"/>
<organism evidence="1 2">
    <name type="scientific">Ephemerocybe angulata</name>
    <dbReference type="NCBI Taxonomy" id="980116"/>
    <lineage>
        <taxon>Eukaryota</taxon>
        <taxon>Fungi</taxon>
        <taxon>Dikarya</taxon>
        <taxon>Basidiomycota</taxon>
        <taxon>Agaricomycotina</taxon>
        <taxon>Agaricomycetes</taxon>
        <taxon>Agaricomycetidae</taxon>
        <taxon>Agaricales</taxon>
        <taxon>Agaricineae</taxon>
        <taxon>Psathyrellaceae</taxon>
        <taxon>Ephemerocybe</taxon>
    </lineage>
</organism>
<accession>A0A8H6LVK9</accession>
<proteinExistence type="predicted"/>
<evidence type="ECO:0000313" key="1">
    <source>
        <dbReference type="EMBL" id="KAF6744290.1"/>
    </source>
</evidence>